<comment type="caution">
    <text evidence="2">The sequence shown here is derived from an EMBL/GenBank/DDBJ whole genome shotgun (WGS) entry which is preliminary data.</text>
</comment>
<organism evidence="2 3">
    <name type="scientific">Couchioplanes caeruleus subsp. caeruleus</name>
    <dbReference type="NCBI Taxonomy" id="56427"/>
    <lineage>
        <taxon>Bacteria</taxon>
        <taxon>Bacillati</taxon>
        <taxon>Actinomycetota</taxon>
        <taxon>Actinomycetes</taxon>
        <taxon>Micromonosporales</taxon>
        <taxon>Micromonosporaceae</taxon>
        <taxon>Couchioplanes</taxon>
    </lineage>
</organism>
<dbReference type="PROSITE" id="PS50231">
    <property type="entry name" value="RICIN_B_LECTIN"/>
    <property type="match status" value="2"/>
</dbReference>
<dbReference type="RefSeq" id="WP_071802777.1">
    <property type="nucleotide sequence ID" value="NZ_MEIA01000005.1"/>
</dbReference>
<keyword evidence="3" id="KW-1185">Reference proteome</keyword>
<feature type="domain" description="Ricin B lectin" evidence="1">
    <location>
        <begin position="182"/>
        <end position="324"/>
    </location>
</feature>
<evidence type="ECO:0000313" key="2">
    <source>
        <dbReference type="EMBL" id="OJF16075.1"/>
    </source>
</evidence>
<protein>
    <recommendedName>
        <fullName evidence="1">Ricin B lectin domain-containing protein</fullName>
    </recommendedName>
</protein>
<dbReference type="Pfam" id="PF00652">
    <property type="entry name" value="Ricin_B_lectin"/>
    <property type="match status" value="1"/>
</dbReference>
<evidence type="ECO:0000259" key="1">
    <source>
        <dbReference type="SMART" id="SM00458"/>
    </source>
</evidence>
<dbReference type="CDD" id="cd00161">
    <property type="entry name" value="beta-trefoil_Ricin-like"/>
    <property type="match status" value="1"/>
</dbReference>
<dbReference type="Proteomes" id="UP000182486">
    <property type="component" value="Unassembled WGS sequence"/>
</dbReference>
<dbReference type="InterPro" id="IPR035992">
    <property type="entry name" value="Ricin_B-like_lectins"/>
</dbReference>
<dbReference type="SMART" id="SM00458">
    <property type="entry name" value="RICIN"/>
    <property type="match status" value="2"/>
</dbReference>
<proteinExistence type="predicted"/>
<sequence length="511" mass="54179">MRNRFWLRRGRQRAAGPYGDSGSMPMAIMVTIVGLGLTAAISPVVVNTISTTRTAGLRTESIDAATGGLDAALAQFRSSVIGPIGAEVGSLDDLPPCEIAGVDPATGLRYRATITYYGPPEEGDDESTALPLDCPPTEVPTRAVLTVTGSGVAGADLTEGAPNTRTVQATYKFRSKTQNISGGAIPLASPATNPLCMDGGENPAPGTAVWMRRCKENGSDEQRFSYTTNLNIKLMSSESTDYPEGLCLDAGSPQRSGNAVVFQKCLGRQARQQWSLDNSSMFRGTSDGVTLNNFCINAEDAGITSRLVLGGCSGATNRNVFRPEAKAGAGMASAATGQLVNFQQFSRCLDVTNHNPNWPYMIVWFCKQAPDGNVSWNQQWSLPALATSKETAVPGRIRTAGSGNPGYCLRRPDSNNGYVTMVSCPATDARPPAALLWTMYGETGNAVTRFSVVDSNNRCLSPTDLKVSSPDTHTDGTAKVIVTTCSKAWLQKWNAPPSLAQPKALSGTTEK</sequence>
<feature type="domain" description="Ricin B lectin" evidence="1">
    <location>
        <begin position="336"/>
        <end position="496"/>
    </location>
</feature>
<dbReference type="SUPFAM" id="SSF50370">
    <property type="entry name" value="Ricin B-like lectins"/>
    <property type="match status" value="2"/>
</dbReference>
<dbReference type="InterPro" id="IPR000772">
    <property type="entry name" value="Ricin_B_lectin"/>
</dbReference>
<gene>
    <name evidence="2" type="ORF">BG844_00965</name>
</gene>
<dbReference type="Gene3D" id="2.80.10.50">
    <property type="match status" value="2"/>
</dbReference>
<accession>A0A1K0H2Z9</accession>
<dbReference type="EMBL" id="MEIA01000005">
    <property type="protein sequence ID" value="OJF16075.1"/>
    <property type="molecule type" value="Genomic_DNA"/>
</dbReference>
<dbReference type="AlphaFoldDB" id="A0A1K0H2Z9"/>
<evidence type="ECO:0000313" key="3">
    <source>
        <dbReference type="Proteomes" id="UP000182486"/>
    </source>
</evidence>
<name>A0A1K0H2Z9_9ACTN</name>
<reference evidence="2 3" key="1">
    <citation type="submission" date="2016-09" db="EMBL/GenBank/DDBJ databases">
        <title>Couchioplanes caeruleus draft genome sequence.</title>
        <authorList>
            <person name="Sheehan J."/>
            <person name="Caffrey P."/>
        </authorList>
    </citation>
    <scope>NUCLEOTIDE SEQUENCE [LARGE SCALE GENOMIC DNA]</scope>
    <source>
        <strain evidence="2 3">DSM 43634</strain>
    </source>
</reference>